<keyword evidence="4" id="KW-0410">Iron transport</keyword>
<dbReference type="InterPro" id="IPR039426">
    <property type="entry name" value="TonB-dep_rcpt-like"/>
</dbReference>
<feature type="chain" id="PRO_5032584427" evidence="13">
    <location>
        <begin position="20"/>
        <end position="770"/>
    </location>
</feature>
<keyword evidence="13" id="KW-0732">Signal</keyword>
<comment type="caution">
    <text evidence="16">The sequence shown here is derived from an EMBL/GenBank/DDBJ whole genome shotgun (WGS) entry which is preliminary data.</text>
</comment>
<comment type="subcellular location">
    <subcellularLocation>
        <location evidence="1 11">Cell outer membrane</location>
        <topology evidence="1 11">Multi-pass membrane protein</topology>
    </subcellularLocation>
</comment>
<evidence type="ECO:0000256" key="6">
    <source>
        <dbReference type="ARBA" id="ARBA00023004"/>
    </source>
</evidence>
<evidence type="ECO:0000259" key="15">
    <source>
        <dbReference type="Pfam" id="PF07715"/>
    </source>
</evidence>
<dbReference type="InterPro" id="IPR036942">
    <property type="entry name" value="Beta-barrel_TonB_sf"/>
</dbReference>
<evidence type="ECO:0000259" key="14">
    <source>
        <dbReference type="Pfam" id="PF00593"/>
    </source>
</evidence>
<keyword evidence="10 11" id="KW-0998">Cell outer membrane</keyword>
<organism evidence="16 17">
    <name type="scientific">Rhizorhapis suberifaciens</name>
    <name type="common">corky root of lettuce</name>
    <dbReference type="NCBI Taxonomy" id="13656"/>
    <lineage>
        <taxon>Bacteria</taxon>
        <taxon>Pseudomonadati</taxon>
        <taxon>Pseudomonadota</taxon>
        <taxon>Alphaproteobacteria</taxon>
        <taxon>Sphingomonadales</taxon>
        <taxon>Sphingomonadaceae</taxon>
        <taxon>Rhizorhapis</taxon>
    </lineage>
</organism>
<dbReference type="CDD" id="cd01347">
    <property type="entry name" value="ligand_gated_channel"/>
    <property type="match status" value="1"/>
</dbReference>
<evidence type="ECO:0000256" key="12">
    <source>
        <dbReference type="RuleBase" id="RU003357"/>
    </source>
</evidence>
<dbReference type="RefSeq" id="WP_184475367.1">
    <property type="nucleotide sequence ID" value="NZ_JACHOV010000006.1"/>
</dbReference>
<evidence type="ECO:0000256" key="9">
    <source>
        <dbReference type="ARBA" id="ARBA00023136"/>
    </source>
</evidence>
<keyword evidence="6" id="KW-0408">Iron</keyword>
<evidence type="ECO:0000256" key="4">
    <source>
        <dbReference type="ARBA" id="ARBA00022496"/>
    </source>
</evidence>
<dbReference type="Proteomes" id="UP000575068">
    <property type="component" value="Unassembled WGS sequence"/>
</dbReference>
<reference evidence="16 17" key="1">
    <citation type="submission" date="2020-08" db="EMBL/GenBank/DDBJ databases">
        <title>Genomic Encyclopedia of Type Strains, Phase IV (KMG-IV): sequencing the most valuable type-strain genomes for metagenomic binning, comparative biology and taxonomic classification.</title>
        <authorList>
            <person name="Goeker M."/>
        </authorList>
    </citation>
    <scope>NUCLEOTIDE SEQUENCE [LARGE SCALE GENOMIC DNA]</scope>
    <source>
        <strain evidence="16 17">DSM 7465</strain>
    </source>
</reference>
<feature type="domain" description="TonB-dependent receptor-like beta-barrel" evidence="14">
    <location>
        <begin position="259"/>
        <end position="735"/>
    </location>
</feature>
<dbReference type="EMBL" id="JACHOV010000006">
    <property type="protein sequence ID" value="MBB4641563.1"/>
    <property type="molecule type" value="Genomic_DNA"/>
</dbReference>
<evidence type="ECO:0000313" key="17">
    <source>
        <dbReference type="Proteomes" id="UP000575068"/>
    </source>
</evidence>
<dbReference type="GO" id="GO:0006826">
    <property type="term" value="P:iron ion transport"/>
    <property type="evidence" value="ECO:0007669"/>
    <property type="project" value="UniProtKB-KW"/>
</dbReference>
<evidence type="ECO:0000256" key="13">
    <source>
        <dbReference type="SAM" id="SignalP"/>
    </source>
</evidence>
<keyword evidence="16" id="KW-0675">Receptor</keyword>
<evidence type="ECO:0000256" key="3">
    <source>
        <dbReference type="ARBA" id="ARBA00022452"/>
    </source>
</evidence>
<dbReference type="Gene3D" id="2.40.170.20">
    <property type="entry name" value="TonB-dependent receptor, beta-barrel domain"/>
    <property type="match status" value="1"/>
</dbReference>
<dbReference type="PROSITE" id="PS52016">
    <property type="entry name" value="TONB_DEPENDENT_REC_3"/>
    <property type="match status" value="1"/>
</dbReference>
<keyword evidence="8 12" id="KW-0798">TonB box</keyword>
<dbReference type="InterPro" id="IPR000531">
    <property type="entry name" value="Beta-barrel_TonB"/>
</dbReference>
<keyword evidence="7" id="KW-0406">Ion transport</keyword>
<name>A0A840HUF0_9SPHN</name>
<dbReference type="AlphaFoldDB" id="A0A840HUF0"/>
<evidence type="ECO:0000256" key="1">
    <source>
        <dbReference type="ARBA" id="ARBA00004571"/>
    </source>
</evidence>
<keyword evidence="3 11" id="KW-1134">Transmembrane beta strand</keyword>
<dbReference type="Pfam" id="PF07715">
    <property type="entry name" value="Plug"/>
    <property type="match status" value="1"/>
</dbReference>
<sequence>MAALAGASAAILVAPAAFAAPADTAESAPAPQEQSLADIIVTAQKRQESANTVPMSISAATGEQLAARGVSEVRDLVKVVPGFTYADSSNGLPVFTLRGVGFIDNALGGRPTVSTYIDEAPIPFPVQTRGTNLDLERVEVLKGPQGTLFGQNATGGAINFIAAKPTSSFEAGADVSYGRFNAFDVSGFVSGPITDTLLARVALQHEGADGWQKSHTHGGKLGRTDFTNGRLLLDWSPSDAFRAQLNLNAWADRSDMPVGQYVAFSPGNPSTVPFIPDLVAYPLAPHTPRAADWNPEEDYARSNEFYQANLRLDYDLSDQLTITSLTSFSQTDINQYIDLDGTALQNNAQRAIGDITTISQEIRIAGQFSRGQFVLGATYAHDKVLDDNYTTPSYSTLGFTFVPFGLPQFTNFHGVNYQRVTTKAVFGNVDFEVTDTIKLSAGARYTDSRNKFEGCTFDSGDGNGASVFGPLWDLLRGSSIPIAPGGCLTVDANLTPTVVHDNLNEDNVSWRAGVEWKPASRTLFYANVSKGYKAGGFPSLGATSTAQFRPAKQESLLAYEAGFKTLLLDRTLQLNGAAYYYRYTDKQILGRVPSILGPLLALVNVPKGDVRGAELQLTWAPLRGLTINTGLSYIKSRILDGFTNYDPVGTLRSFDGEAFPNTPKWQLVSDVSYKTSLSDRFDGFIGGNVNHQSRTNSAFGELANFAVKAYTVVDLRAGIETKDGDWRISAWGRNIGNTYYWNAANLAVDTVVRYVGKPATYGVSVAYRFK</sequence>
<feature type="signal peptide" evidence="13">
    <location>
        <begin position="1"/>
        <end position="19"/>
    </location>
</feature>
<keyword evidence="5 11" id="KW-0812">Transmembrane</keyword>
<keyword evidence="9 11" id="KW-0472">Membrane</keyword>
<evidence type="ECO:0000313" key="16">
    <source>
        <dbReference type="EMBL" id="MBB4641563.1"/>
    </source>
</evidence>
<evidence type="ECO:0000256" key="5">
    <source>
        <dbReference type="ARBA" id="ARBA00022692"/>
    </source>
</evidence>
<dbReference type="SUPFAM" id="SSF56935">
    <property type="entry name" value="Porins"/>
    <property type="match status" value="1"/>
</dbReference>
<evidence type="ECO:0000256" key="10">
    <source>
        <dbReference type="ARBA" id="ARBA00023237"/>
    </source>
</evidence>
<dbReference type="PANTHER" id="PTHR32552:SF81">
    <property type="entry name" value="TONB-DEPENDENT OUTER MEMBRANE RECEPTOR"/>
    <property type="match status" value="1"/>
</dbReference>
<protein>
    <submittedName>
        <fullName evidence="16">Outer membrane receptor protein involved in Fe transport</fullName>
    </submittedName>
</protein>
<keyword evidence="2 11" id="KW-0813">Transport</keyword>
<dbReference type="InterPro" id="IPR012910">
    <property type="entry name" value="Plug_dom"/>
</dbReference>
<dbReference type="GO" id="GO:0009279">
    <property type="term" value="C:cell outer membrane"/>
    <property type="evidence" value="ECO:0007669"/>
    <property type="project" value="UniProtKB-SubCell"/>
</dbReference>
<evidence type="ECO:0000256" key="7">
    <source>
        <dbReference type="ARBA" id="ARBA00023065"/>
    </source>
</evidence>
<comment type="similarity">
    <text evidence="11 12">Belongs to the TonB-dependent receptor family.</text>
</comment>
<feature type="domain" description="TonB-dependent receptor plug" evidence="15">
    <location>
        <begin position="51"/>
        <end position="157"/>
    </location>
</feature>
<dbReference type="PANTHER" id="PTHR32552">
    <property type="entry name" value="FERRICHROME IRON RECEPTOR-RELATED"/>
    <property type="match status" value="1"/>
</dbReference>
<evidence type="ECO:0000256" key="2">
    <source>
        <dbReference type="ARBA" id="ARBA00022448"/>
    </source>
</evidence>
<proteinExistence type="inferred from homology"/>
<gene>
    <name evidence="16" type="ORF">HNQ99_001872</name>
</gene>
<accession>A0A840HUF0</accession>
<dbReference type="Pfam" id="PF00593">
    <property type="entry name" value="TonB_dep_Rec_b-barrel"/>
    <property type="match status" value="1"/>
</dbReference>
<evidence type="ECO:0000256" key="8">
    <source>
        <dbReference type="ARBA" id="ARBA00023077"/>
    </source>
</evidence>
<evidence type="ECO:0000256" key="11">
    <source>
        <dbReference type="PROSITE-ProRule" id="PRU01360"/>
    </source>
</evidence>
<keyword evidence="17" id="KW-1185">Reference proteome</keyword>